<accession>A0A7T8EPL9</accession>
<gene>
    <name evidence="1" type="ORF">pEaSNUABM5_00224</name>
</gene>
<evidence type="ECO:0000313" key="2">
    <source>
        <dbReference type="Proteomes" id="UP000596123"/>
    </source>
</evidence>
<reference evidence="1 2" key="1">
    <citation type="submission" date="2020-12" db="EMBL/GenBank/DDBJ databases">
        <title>Complete genome sequence of Erwinia phage pEa_SNUABM_5.</title>
        <authorList>
            <person name="Kim S.G."/>
            <person name="Lee S.B."/>
            <person name="Kwon J."/>
            <person name="Park S.C."/>
        </authorList>
    </citation>
    <scope>NUCLEOTIDE SEQUENCE [LARGE SCALE GENOMIC DNA]</scope>
</reference>
<organism evidence="1 2">
    <name type="scientific">Erwinia phage pEa_SNUABM_5</name>
    <dbReference type="NCBI Taxonomy" id="2797313"/>
    <lineage>
        <taxon>Viruses</taxon>
        <taxon>Duplodnaviria</taxon>
        <taxon>Heunggongvirae</taxon>
        <taxon>Uroviricota</taxon>
        <taxon>Caudoviricetes</taxon>
        <taxon>Rivsvirus</taxon>
        <taxon>Rivsvirus SNUABM5</taxon>
    </lineage>
</organism>
<sequence>MAKTERPAKTADRVSSQSDNLADIESRYSRIGDFLYLYEHHRRKFPLEDYRTWPEISIAQALSILIDKEYTSKELDVMPADLLASYGRTKKFFDSYRAGTNLTDADIKLLFIQQKIDFGFAIPLLVELFGDVPPKDSSKVSFLYSWINCVRFMNKKVWLAEQNEIKLRDKDDPKAFEFEIECTLEQAAILEKYIAIKVDAYNHWWAYTINRFPKQKSKEAPLPTSTYITELRSAYLKHGLKIPRSLVSRALTSCAAHWQRWSDNTNKQGSRPDKLNPDAKNNTLSVSDSGFSFVESNTALSVGDAKKIHISNVIRGEINSDRKAKYLIVMRKEGLIYSVKGKYK</sequence>
<keyword evidence="2" id="KW-1185">Reference proteome</keyword>
<dbReference type="EMBL" id="MW366843">
    <property type="protein sequence ID" value="QQO90366.1"/>
    <property type="molecule type" value="Genomic_DNA"/>
</dbReference>
<protein>
    <submittedName>
        <fullName evidence="1">Uncharacterized protein</fullName>
    </submittedName>
</protein>
<name>A0A7T8EPL9_9CAUD</name>
<dbReference type="Proteomes" id="UP000596123">
    <property type="component" value="Segment"/>
</dbReference>
<proteinExistence type="predicted"/>
<evidence type="ECO:0000313" key="1">
    <source>
        <dbReference type="EMBL" id="QQO90366.1"/>
    </source>
</evidence>